<dbReference type="SUPFAM" id="SSF55681">
    <property type="entry name" value="Class II aaRS and biotin synthetases"/>
    <property type="match status" value="1"/>
</dbReference>
<dbReference type="Proteomes" id="UP000240357">
    <property type="component" value="Unassembled WGS sequence"/>
</dbReference>
<dbReference type="Gene3D" id="3.30.70.380">
    <property type="entry name" value="Ferrodoxin-fold anticodon-binding domain"/>
    <property type="match status" value="1"/>
</dbReference>
<feature type="domain" description="Aminoacyl-transfer RNA synthetases class-II family profile" evidence="12">
    <location>
        <begin position="103"/>
        <end position="241"/>
    </location>
</feature>
<feature type="region of interest" description="Disordered" evidence="11">
    <location>
        <begin position="1"/>
        <end position="21"/>
    </location>
</feature>
<evidence type="ECO:0000259" key="13">
    <source>
        <dbReference type="PROSITE" id="PS51447"/>
    </source>
</evidence>
<dbReference type="AlphaFoldDB" id="A0A2T2YCP4"/>
<dbReference type="GO" id="GO:0005524">
    <property type="term" value="F:ATP binding"/>
    <property type="evidence" value="ECO:0007669"/>
    <property type="project" value="UniProtKB-KW"/>
</dbReference>
<keyword evidence="8" id="KW-0030">Aminoacyl-tRNA synthetase</keyword>
<evidence type="ECO:0000256" key="7">
    <source>
        <dbReference type="ARBA" id="ARBA00022946"/>
    </source>
</evidence>
<evidence type="ECO:0000256" key="2">
    <source>
        <dbReference type="ARBA" id="ARBA00012814"/>
    </source>
</evidence>
<dbReference type="GO" id="GO:0005737">
    <property type="term" value="C:cytoplasm"/>
    <property type="evidence" value="ECO:0007669"/>
    <property type="project" value="TreeGrafter"/>
</dbReference>
<dbReference type="PANTHER" id="PTHR11538">
    <property type="entry name" value="PHENYLALANYL-TRNA SYNTHETASE"/>
    <property type="match status" value="1"/>
</dbReference>
<keyword evidence="4" id="KW-0547">Nucleotide-binding</keyword>
<comment type="similarity">
    <text evidence="1">Belongs to the class-II aminoacyl-tRNA synthetase family.</text>
</comment>
<reference evidence="14 15" key="1">
    <citation type="submission" date="2018-03" db="EMBL/GenBank/DDBJ databases">
        <title>Adhaeribacter sp. HMF7605 Genome sequencing and assembly.</title>
        <authorList>
            <person name="Kang H."/>
            <person name="Kang J."/>
            <person name="Cha I."/>
            <person name="Kim H."/>
            <person name="Joh K."/>
        </authorList>
    </citation>
    <scope>NUCLEOTIDE SEQUENCE [LARGE SCALE GENOMIC DNA]</scope>
    <source>
        <strain evidence="14 15">HMF7605</strain>
    </source>
</reference>
<dbReference type="SUPFAM" id="SSF54991">
    <property type="entry name" value="Anticodon-binding domain of PheRS"/>
    <property type="match status" value="1"/>
</dbReference>
<dbReference type="EC" id="6.1.1.20" evidence="2"/>
<keyword evidence="3" id="KW-0436">Ligase</keyword>
<evidence type="ECO:0000256" key="5">
    <source>
        <dbReference type="ARBA" id="ARBA00022840"/>
    </source>
</evidence>
<dbReference type="EMBL" id="PYFT01000001">
    <property type="protein sequence ID" value="PSR53292.1"/>
    <property type="molecule type" value="Genomic_DNA"/>
</dbReference>
<keyword evidence="6" id="KW-0648">Protein biosynthesis</keyword>
<keyword evidence="7" id="KW-0809">Transit peptide</keyword>
<gene>
    <name evidence="14" type="ORF">AHMF7605_06980</name>
</gene>
<evidence type="ECO:0000313" key="14">
    <source>
        <dbReference type="EMBL" id="PSR53292.1"/>
    </source>
</evidence>
<evidence type="ECO:0000256" key="3">
    <source>
        <dbReference type="ARBA" id="ARBA00022598"/>
    </source>
</evidence>
<dbReference type="PROSITE" id="PS50862">
    <property type="entry name" value="AA_TRNA_LIGASE_II"/>
    <property type="match status" value="1"/>
</dbReference>
<dbReference type="OrthoDB" id="9800719at2"/>
<dbReference type="InterPro" id="IPR036690">
    <property type="entry name" value="Fdx_antiC-bd_sf"/>
</dbReference>
<dbReference type="Pfam" id="PF01409">
    <property type="entry name" value="tRNA-synt_2d"/>
    <property type="match status" value="1"/>
</dbReference>
<evidence type="ECO:0000256" key="8">
    <source>
        <dbReference type="ARBA" id="ARBA00023146"/>
    </source>
</evidence>
<evidence type="ECO:0000256" key="10">
    <source>
        <dbReference type="ARBA" id="ARBA00049255"/>
    </source>
</evidence>
<dbReference type="InterPro" id="IPR006195">
    <property type="entry name" value="aa-tRNA-synth_II"/>
</dbReference>
<dbReference type="GO" id="GO:0004826">
    <property type="term" value="F:phenylalanine-tRNA ligase activity"/>
    <property type="evidence" value="ECO:0007669"/>
    <property type="project" value="UniProtKB-EC"/>
</dbReference>
<name>A0A2T2YCP4_9BACT</name>
<dbReference type="FunFam" id="3.30.70.380:FF:000002">
    <property type="entry name" value="phenylalanine--tRNA ligase, mitochondrial"/>
    <property type="match status" value="1"/>
</dbReference>
<dbReference type="Pfam" id="PF03147">
    <property type="entry name" value="FDX-ACB"/>
    <property type="match status" value="1"/>
</dbReference>
<accession>A0A2T2YCP4</accession>
<evidence type="ECO:0000256" key="4">
    <source>
        <dbReference type="ARBA" id="ARBA00022741"/>
    </source>
</evidence>
<keyword evidence="15" id="KW-1185">Reference proteome</keyword>
<dbReference type="GO" id="GO:0006432">
    <property type="term" value="P:phenylalanyl-tRNA aminoacylation"/>
    <property type="evidence" value="ECO:0007669"/>
    <property type="project" value="TreeGrafter"/>
</dbReference>
<evidence type="ECO:0000256" key="9">
    <source>
        <dbReference type="ARBA" id="ARBA00031194"/>
    </source>
</evidence>
<dbReference type="PANTHER" id="PTHR11538:SF41">
    <property type="entry name" value="PHENYLALANINE--TRNA LIGASE, MITOCHONDRIAL"/>
    <property type="match status" value="1"/>
</dbReference>
<comment type="catalytic activity">
    <reaction evidence="10">
        <text>tRNA(Phe) + L-phenylalanine + ATP = L-phenylalanyl-tRNA(Phe) + AMP + diphosphate + H(+)</text>
        <dbReference type="Rhea" id="RHEA:19413"/>
        <dbReference type="Rhea" id="RHEA-COMP:9668"/>
        <dbReference type="Rhea" id="RHEA-COMP:9699"/>
        <dbReference type="ChEBI" id="CHEBI:15378"/>
        <dbReference type="ChEBI" id="CHEBI:30616"/>
        <dbReference type="ChEBI" id="CHEBI:33019"/>
        <dbReference type="ChEBI" id="CHEBI:58095"/>
        <dbReference type="ChEBI" id="CHEBI:78442"/>
        <dbReference type="ChEBI" id="CHEBI:78531"/>
        <dbReference type="ChEBI" id="CHEBI:456215"/>
        <dbReference type="EC" id="6.1.1.20"/>
    </reaction>
</comment>
<keyword evidence="5" id="KW-0067">ATP-binding</keyword>
<evidence type="ECO:0000256" key="11">
    <source>
        <dbReference type="SAM" id="MobiDB-lite"/>
    </source>
</evidence>
<dbReference type="GO" id="GO:0000049">
    <property type="term" value="F:tRNA binding"/>
    <property type="evidence" value="ECO:0007669"/>
    <property type="project" value="InterPro"/>
</dbReference>
<protein>
    <recommendedName>
        <fullName evidence="2">phenylalanine--tRNA ligase</fullName>
        <ecNumber evidence="2">6.1.1.20</ecNumber>
    </recommendedName>
    <alternativeName>
        <fullName evidence="9">Phenylalanyl-tRNA synthetase</fullName>
    </alternativeName>
</protein>
<dbReference type="InterPro" id="IPR005121">
    <property type="entry name" value="Fdx_antiC-bd"/>
</dbReference>
<dbReference type="Gene3D" id="3.30.930.10">
    <property type="entry name" value="Bira Bifunctional Protein, Domain 2"/>
    <property type="match status" value="2"/>
</dbReference>
<dbReference type="PROSITE" id="PS51447">
    <property type="entry name" value="FDX_ACB"/>
    <property type="match status" value="1"/>
</dbReference>
<dbReference type="RefSeq" id="WP_106927773.1">
    <property type="nucleotide sequence ID" value="NZ_PYFT01000001.1"/>
</dbReference>
<sequence length="344" mass="39526">MNNISPSIEEKRKLKLHNNSTHPVSQLKTKIQNYFPDFTCFDTLPEVVTLDENFDSLLIPANHPARAATDTYYMDGNHVLRTHTSAHQTTLLKQGETKFLVTGDVYRKDTIDKTHYPVFHQMEGVKVLPAGTDALQDLKQTLAGLIHHLFPGKEYRWLDDFFPFTDPSVQIEVLDNGNWVEVLGAGVIHSQILRNGGISGTGWAFGLGIDRLLLTYCSIPDIRYLWSKDERFLNQFKHGLPIFQPYSKFPAVIRDISFWIQDYAENAEGLWNQHNDFSELCREIGRDLIESITVLDKYTKNGLVSLAYRMVYQSNDRTLLNEEVNEYQEKVRAKASQQFGLLLR</sequence>
<evidence type="ECO:0000256" key="6">
    <source>
        <dbReference type="ARBA" id="ARBA00022917"/>
    </source>
</evidence>
<evidence type="ECO:0000259" key="12">
    <source>
        <dbReference type="PROSITE" id="PS50862"/>
    </source>
</evidence>
<proteinExistence type="inferred from homology"/>
<dbReference type="CDD" id="cd00496">
    <property type="entry name" value="PheRS_alpha_core"/>
    <property type="match status" value="1"/>
</dbReference>
<dbReference type="SMART" id="SM00896">
    <property type="entry name" value="FDX-ACB"/>
    <property type="match status" value="1"/>
</dbReference>
<organism evidence="14 15">
    <name type="scientific">Adhaeribacter arboris</name>
    <dbReference type="NCBI Taxonomy" id="2072846"/>
    <lineage>
        <taxon>Bacteria</taxon>
        <taxon>Pseudomonadati</taxon>
        <taxon>Bacteroidota</taxon>
        <taxon>Cytophagia</taxon>
        <taxon>Cytophagales</taxon>
        <taxon>Hymenobacteraceae</taxon>
        <taxon>Adhaeribacter</taxon>
    </lineage>
</organism>
<dbReference type="InterPro" id="IPR045864">
    <property type="entry name" value="aa-tRNA-synth_II/BPL/LPL"/>
</dbReference>
<evidence type="ECO:0000256" key="1">
    <source>
        <dbReference type="ARBA" id="ARBA00008226"/>
    </source>
</evidence>
<feature type="domain" description="FDX-ACB" evidence="13">
    <location>
        <begin position="247"/>
        <end position="344"/>
    </location>
</feature>
<dbReference type="InterPro" id="IPR002319">
    <property type="entry name" value="Phenylalanyl-tRNA_Synthase"/>
</dbReference>
<evidence type="ECO:0000313" key="15">
    <source>
        <dbReference type="Proteomes" id="UP000240357"/>
    </source>
</evidence>
<comment type="caution">
    <text evidence="14">The sequence shown here is derived from an EMBL/GenBank/DDBJ whole genome shotgun (WGS) entry which is preliminary data.</text>
</comment>